<feature type="domain" description="Histidine kinase" evidence="5">
    <location>
        <begin position="279"/>
        <end position="493"/>
    </location>
</feature>
<dbReference type="Gene3D" id="1.10.287.130">
    <property type="match status" value="1"/>
</dbReference>
<gene>
    <name evidence="8" type="ORF">FJM51_02640</name>
</gene>
<dbReference type="SMART" id="SM00387">
    <property type="entry name" value="HATPase_c"/>
    <property type="match status" value="1"/>
</dbReference>
<dbReference type="SMART" id="SM00448">
    <property type="entry name" value="REC"/>
    <property type="match status" value="1"/>
</dbReference>
<dbReference type="Pfam" id="PF00512">
    <property type="entry name" value="HisKA"/>
    <property type="match status" value="1"/>
</dbReference>
<keyword evidence="9" id="KW-1185">Reference proteome</keyword>
<proteinExistence type="predicted"/>
<dbReference type="InterPro" id="IPR001789">
    <property type="entry name" value="Sig_transdc_resp-reg_receiver"/>
</dbReference>
<dbReference type="Gene3D" id="3.30.450.20">
    <property type="entry name" value="PAS domain"/>
    <property type="match status" value="1"/>
</dbReference>
<evidence type="ECO:0000259" key="6">
    <source>
        <dbReference type="PROSITE" id="PS50110"/>
    </source>
</evidence>
<evidence type="ECO:0000256" key="4">
    <source>
        <dbReference type="PROSITE-ProRule" id="PRU00169"/>
    </source>
</evidence>
<dbReference type="InterPro" id="IPR003661">
    <property type="entry name" value="HisK_dim/P_dom"/>
</dbReference>
<reference evidence="8 9" key="1">
    <citation type="submission" date="2019-06" db="EMBL/GenBank/DDBJ databases">
        <title>A novel bacterium of genus Amaricoccus, isolated from marine sediment.</title>
        <authorList>
            <person name="Huang H."/>
            <person name="Mo K."/>
            <person name="Hu Y."/>
        </authorList>
    </citation>
    <scope>NUCLEOTIDE SEQUENCE [LARGE SCALE GENOMIC DNA]</scope>
    <source>
        <strain evidence="8 9">HB172011</strain>
    </source>
</reference>
<evidence type="ECO:0000259" key="7">
    <source>
        <dbReference type="PROSITE" id="PS50113"/>
    </source>
</evidence>
<dbReference type="GO" id="GO:0000155">
    <property type="term" value="F:phosphorelay sensor kinase activity"/>
    <property type="evidence" value="ECO:0007669"/>
    <property type="project" value="InterPro"/>
</dbReference>
<dbReference type="EMBL" id="VFRP01000002">
    <property type="protein sequence ID" value="TPE53293.1"/>
    <property type="molecule type" value="Genomic_DNA"/>
</dbReference>
<dbReference type="InterPro" id="IPR011006">
    <property type="entry name" value="CheY-like_superfamily"/>
</dbReference>
<dbReference type="InterPro" id="IPR036890">
    <property type="entry name" value="HATPase_C_sf"/>
</dbReference>
<dbReference type="PROSITE" id="PS50110">
    <property type="entry name" value="RESPONSE_REGULATORY"/>
    <property type="match status" value="1"/>
</dbReference>
<dbReference type="OrthoDB" id="9796100at2"/>
<dbReference type="CDD" id="cd00130">
    <property type="entry name" value="PAS"/>
    <property type="match status" value="1"/>
</dbReference>
<dbReference type="Gene3D" id="2.10.70.100">
    <property type="match status" value="1"/>
</dbReference>
<evidence type="ECO:0000256" key="1">
    <source>
        <dbReference type="ARBA" id="ARBA00000085"/>
    </source>
</evidence>
<dbReference type="Proteomes" id="UP000319255">
    <property type="component" value="Unassembled WGS sequence"/>
</dbReference>
<dbReference type="SUPFAM" id="SSF55874">
    <property type="entry name" value="ATPase domain of HSP90 chaperone/DNA topoisomerase II/histidine kinase"/>
    <property type="match status" value="1"/>
</dbReference>
<organism evidence="8 9">
    <name type="scientific">Amaricoccus solimangrovi</name>
    <dbReference type="NCBI Taxonomy" id="2589815"/>
    <lineage>
        <taxon>Bacteria</taxon>
        <taxon>Pseudomonadati</taxon>
        <taxon>Pseudomonadota</taxon>
        <taxon>Alphaproteobacteria</taxon>
        <taxon>Rhodobacterales</taxon>
        <taxon>Paracoccaceae</taxon>
        <taxon>Amaricoccus</taxon>
    </lineage>
</organism>
<evidence type="ECO:0000256" key="3">
    <source>
        <dbReference type="ARBA" id="ARBA00022553"/>
    </source>
</evidence>
<dbReference type="PANTHER" id="PTHR43065">
    <property type="entry name" value="SENSOR HISTIDINE KINASE"/>
    <property type="match status" value="1"/>
</dbReference>
<dbReference type="Pfam" id="PF02518">
    <property type="entry name" value="HATPase_c"/>
    <property type="match status" value="1"/>
</dbReference>
<feature type="domain" description="Response regulatory" evidence="6">
    <location>
        <begin position="527"/>
        <end position="638"/>
    </location>
</feature>
<dbReference type="InterPro" id="IPR013655">
    <property type="entry name" value="PAS_fold_3"/>
</dbReference>
<feature type="domain" description="PAC" evidence="7">
    <location>
        <begin position="177"/>
        <end position="227"/>
    </location>
</feature>
<sequence length="651" mass="70193">MLADNVLFTVVAEEALRGSDLRAISLWTQHQPSWSDLNFLFLTHHGGGTERNPLAAQLSDALGNVTFIERPFHPTTFFSVARTALKARHRQYEGRSAMEAVAEAGERLATALIAGKLSAWELDLDTMALVASADLRAVFGRGPAVPFGYAELLASIHPDDRGRVAEAIGRAGGGEDLAVEYRTLWPDGGEHWAETRARLVRTRGRRKLVGVCSNVTERKTAERALRSENETLEARVAVRTAELEQAHRMALEQIAQREAAERKLVQSQKMEMIGQLTGGVAHDFNNLLMAVLGNLDVLRRHLGHDPKAARLIEGALQGAQRGASLTQRLLAFARRQELSIAVADLAELVRGMTSLIERTIGPMVELRVDLPEAPARALVDSNQVELALLNLVVNARDAMPGGGALTLTLDTLPAPEGGDDFVRLAVADTGIGMDRATLERATEPFFTTKGVGKGTGLGLSMIQGLSEQLGGRLRLSSVEGEGTLVELLFPAVTAQTAPAPLRPEPEPDARAEPLAAAAEEEAAGRLRILLVDDDSLISMSTADMLEDLGHDVLEANSGEAALRYLDAGEAIDLMITDFAMPRMNGAQLAQAARELRPDLPILLATGYAELPPGAEIDLPRLGKPYDQRQLEAQIEALRIGPREVCPAARGR</sequence>
<dbReference type="InterPro" id="IPR003594">
    <property type="entry name" value="HATPase_dom"/>
</dbReference>
<dbReference type="PANTHER" id="PTHR43065:SF42">
    <property type="entry name" value="TWO-COMPONENT SENSOR PPRA"/>
    <property type="match status" value="1"/>
</dbReference>
<dbReference type="Gene3D" id="3.30.565.10">
    <property type="entry name" value="Histidine kinase-like ATPase, C-terminal domain"/>
    <property type="match status" value="1"/>
</dbReference>
<dbReference type="SUPFAM" id="SSF47384">
    <property type="entry name" value="Homodimeric domain of signal transducing histidine kinase"/>
    <property type="match status" value="1"/>
</dbReference>
<dbReference type="EC" id="2.7.13.3" evidence="2"/>
<accession>A0A501WU80</accession>
<dbReference type="InterPro" id="IPR005467">
    <property type="entry name" value="His_kinase_dom"/>
</dbReference>
<evidence type="ECO:0000313" key="8">
    <source>
        <dbReference type="EMBL" id="TPE53293.1"/>
    </source>
</evidence>
<dbReference type="PROSITE" id="PS50109">
    <property type="entry name" value="HIS_KIN"/>
    <property type="match status" value="1"/>
</dbReference>
<dbReference type="InterPro" id="IPR000014">
    <property type="entry name" value="PAS"/>
</dbReference>
<dbReference type="InterPro" id="IPR036097">
    <property type="entry name" value="HisK_dim/P_sf"/>
</dbReference>
<comment type="caution">
    <text evidence="8">The sequence shown here is derived from an EMBL/GenBank/DDBJ whole genome shotgun (WGS) entry which is preliminary data.</text>
</comment>
<dbReference type="PROSITE" id="PS50113">
    <property type="entry name" value="PAC"/>
    <property type="match status" value="1"/>
</dbReference>
<dbReference type="InterPro" id="IPR004358">
    <property type="entry name" value="Sig_transdc_His_kin-like_C"/>
</dbReference>
<keyword evidence="3 4" id="KW-0597">Phosphoprotein</keyword>
<dbReference type="SUPFAM" id="SSF55785">
    <property type="entry name" value="PYP-like sensor domain (PAS domain)"/>
    <property type="match status" value="1"/>
</dbReference>
<dbReference type="SUPFAM" id="SSF52172">
    <property type="entry name" value="CheY-like"/>
    <property type="match status" value="1"/>
</dbReference>
<name>A0A501WU80_9RHOB</name>
<dbReference type="Pfam" id="PF00072">
    <property type="entry name" value="Response_reg"/>
    <property type="match status" value="1"/>
</dbReference>
<dbReference type="SMART" id="SM00388">
    <property type="entry name" value="HisKA"/>
    <property type="match status" value="1"/>
</dbReference>
<evidence type="ECO:0000256" key="2">
    <source>
        <dbReference type="ARBA" id="ARBA00012438"/>
    </source>
</evidence>
<evidence type="ECO:0000313" key="9">
    <source>
        <dbReference type="Proteomes" id="UP000319255"/>
    </source>
</evidence>
<dbReference type="Gene3D" id="3.40.50.2300">
    <property type="match status" value="1"/>
</dbReference>
<evidence type="ECO:0000259" key="5">
    <source>
        <dbReference type="PROSITE" id="PS50109"/>
    </source>
</evidence>
<dbReference type="PRINTS" id="PR00344">
    <property type="entry name" value="BCTRLSENSOR"/>
</dbReference>
<feature type="modified residue" description="4-aspartylphosphate" evidence="4">
    <location>
        <position position="577"/>
    </location>
</feature>
<dbReference type="Pfam" id="PF08447">
    <property type="entry name" value="PAS_3"/>
    <property type="match status" value="1"/>
</dbReference>
<protein>
    <recommendedName>
        <fullName evidence="2">histidine kinase</fullName>
        <ecNumber evidence="2">2.7.13.3</ecNumber>
    </recommendedName>
</protein>
<dbReference type="InterPro" id="IPR035965">
    <property type="entry name" value="PAS-like_dom_sf"/>
</dbReference>
<dbReference type="InterPro" id="IPR000700">
    <property type="entry name" value="PAS-assoc_C"/>
</dbReference>
<dbReference type="AlphaFoldDB" id="A0A501WU80"/>
<comment type="catalytic activity">
    <reaction evidence="1">
        <text>ATP + protein L-histidine = ADP + protein N-phospho-L-histidine.</text>
        <dbReference type="EC" id="2.7.13.3"/>
    </reaction>
</comment>
<dbReference type="NCBIfam" id="TIGR00229">
    <property type="entry name" value="sensory_box"/>
    <property type="match status" value="1"/>
</dbReference>